<dbReference type="PANTHER" id="PTHR11364:SF27">
    <property type="entry name" value="SULFURTRANSFERASE"/>
    <property type="match status" value="1"/>
</dbReference>
<gene>
    <name evidence="5" type="ORF">NLI96_g9246</name>
</gene>
<dbReference type="CDD" id="cd01448">
    <property type="entry name" value="TST_Repeat_1"/>
    <property type="match status" value="1"/>
</dbReference>
<name>A0AAD5YFE2_9APHY</name>
<dbReference type="SMART" id="SM00450">
    <property type="entry name" value="RHOD"/>
    <property type="match status" value="2"/>
</dbReference>
<organism evidence="5 6">
    <name type="scientific">Meripilus lineatus</name>
    <dbReference type="NCBI Taxonomy" id="2056292"/>
    <lineage>
        <taxon>Eukaryota</taxon>
        <taxon>Fungi</taxon>
        <taxon>Dikarya</taxon>
        <taxon>Basidiomycota</taxon>
        <taxon>Agaricomycotina</taxon>
        <taxon>Agaricomycetes</taxon>
        <taxon>Polyporales</taxon>
        <taxon>Meripilaceae</taxon>
        <taxon>Meripilus</taxon>
    </lineage>
</organism>
<sequence length="348" mass="38398">MVMMLARLRPRGDRLLPRFLAARNMSTYRDAWPLVLSPRQLRDIQVERPESLAILDASWHMPNSPRKARQEFIQEHIPGARYLDLDQVASPHELGLMHMMPSGRVFADACDSLGITPSSHVVIYDTHGVFSSPRALFMFRSFGHDRSSILDGGLPAWIAHGCPVEPGEPSEVKKPSGSTYPPPFLDETVIRSYEQIVQNSTADLDNEPDAEAVLDARSRGRFLGNDPEPRPNLPSGHIPRSYSVPFTSFLQENSIKPTDPDSGAPPTKYTSLRSNAGIHEALQDALGEKHAREVLSGKRAVTTSCGSGMTAGVVWLGLKLLGVETIGFYDESWTGYALRKESEIAKGE</sequence>
<evidence type="ECO:0000313" key="6">
    <source>
        <dbReference type="Proteomes" id="UP001212997"/>
    </source>
</evidence>
<keyword evidence="1" id="KW-0808">Transferase</keyword>
<accession>A0AAD5YFE2</accession>
<keyword evidence="6" id="KW-1185">Reference proteome</keyword>
<dbReference type="PROSITE" id="PS00380">
    <property type="entry name" value="RHODANESE_1"/>
    <property type="match status" value="1"/>
</dbReference>
<protein>
    <recommendedName>
        <fullName evidence="4">Rhodanese domain-containing protein</fullName>
    </recommendedName>
</protein>
<evidence type="ECO:0000256" key="2">
    <source>
        <dbReference type="ARBA" id="ARBA00022737"/>
    </source>
</evidence>
<dbReference type="InterPro" id="IPR036873">
    <property type="entry name" value="Rhodanese-like_dom_sf"/>
</dbReference>
<dbReference type="PROSITE" id="PS50206">
    <property type="entry name" value="RHODANESE_3"/>
    <property type="match status" value="2"/>
</dbReference>
<dbReference type="GO" id="GO:0005739">
    <property type="term" value="C:mitochondrion"/>
    <property type="evidence" value="ECO:0007669"/>
    <property type="project" value="TreeGrafter"/>
</dbReference>
<dbReference type="Pfam" id="PF00581">
    <property type="entry name" value="Rhodanese"/>
    <property type="match status" value="1"/>
</dbReference>
<feature type="domain" description="Rhodanese" evidence="4">
    <location>
        <begin position="48"/>
        <end position="166"/>
    </location>
</feature>
<evidence type="ECO:0000313" key="5">
    <source>
        <dbReference type="EMBL" id="KAJ3479174.1"/>
    </source>
</evidence>
<keyword evidence="2" id="KW-0677">Repeat</keyword>
<evidence type="ECO:0000259" key="4">
    <source>
        <dbReference type="PROSITE" id="PS50206"/>
    </source>
</evidence>
<dbReference type="Proteomes" id="UP001212997">
    <property type="component" value="Unassembled WGS sequence"/>
</dbReference>
<dbReference type="InterPro" id="IPR001763">
    <property type="entry name" value="Rhodanese-like_dom"/>
</dbReference>
<dbReference type="AlphaFoldDB" id="A0AAD5YFE2"/>
<proteinExistence type="predicted"/>
<evidence type="ECO:0000256" key="1">
    <source>
        <dbReference type="ARBA" id="ARBA00022679"/>
    </source>
</evidence>
<evidence type="ECO:0000256" key="3">
    <source>
        <dbReference type="SAM" id="MobiDB-lite"/>
    </source>
</evidence>
<comment type="caution">
    <text evidence="5">The sequence shown here is derived from an EMBL/GenBank/DDBJ whole genome shotgun (WGS) entry which is preliminary data.</text>
</comment>
<dbReference type="GO" id="GO:0004792">
    <property type="term" value="F:thiosulfate-cyanide sulfurtransferase activity"/>
    <property type="evidence" value="ECO:0007669"/>
    <property type="project" value="InterPro"/>
</dbReference>
<dbReference type="PANTHER" id="PTHR11364">
    <property type="entry name" value="THIOSULFATE SULFERTANSFERASE"/>
    <property type="match status" value="1"/>
</dbReference>
<feature type="domain" description="Rhodanese" evidence="4">
    <location>
        <begin position="207"/>
        <end position="345"/>
    </location>
</feature>
<dbReference type="EMBL" id="JANAWD010000457">
    <property type="protein sequence ID" value="KAJ3479174.1"/>
    <property type="molecule type" value="Genomic_DNA"/>
</dbReference>
<feature type="region of interest" description="Disordered" evidence="3">
    <location>
        <begin position="218"/>
        <end position="238"/>
    </location>
</feature>
<dbReference type="InterPro" id="IPR045078">
    <property type="entry name" value="TST/MPST-like"/>
</dbReference>
<dbReference type="SUPFAM" id="SSF52821">
    <property type="entry name" value="Rhodanese/Cell cycle control phosphatase"/>
    <property type="match status" value="2"/>
</dbReference>
<dbReference type="InterPro" id="IPR001307">
    <property type="entry name" value="Thiosulphate_STrfase_CS"/>
</dbReference>
<dbReference type="Gene3D" id="3.40.250.10">
    <property type="entry name" value="Rhodanese-like domain"/>
    <property type="match status" value="2"/>
</dbReference>
<reference evidence="5" key="1">
    <citation type="submission" date="2022-07" db="EMBL/GenBank/DDBJ databases">
        <title>Genome Sequence of Physisporinus lineatus.</title>
        <authorList>
            <person name="Buettner E."/>
        </authorList>
    </citation>
    <scope>NUCLEOTIDE SEQUENCE</scope>
    <source>
        <strain evidence="5">VT162</strain>
    </source>
</reference>